<protein>
    <submittedName>
        <fullName evidence="1">Uncharacterized protein</fullName>
    </submittedName>
</protein>
<dbReference type="KEGG" id="lcre:Pla8534_51340"/>
<name>A0A518DZL8_9BACT</name>
<keyword evidence="2" id="KW-1185">Reference proteome</keyword>
<evidence type="ECO:0000313" key="2">
    <source>
        <dbReference type="Proteomes" id="UP000317648"/>
    </source>
</evidence>
<evidence type="ECO:0000313" key="1">
    <source>
        <dbReference type="EMBL" id="QDU97288.1"/>
    </source>
</evidence>
<dbReference type="EMBL" id="CP036433">
    <property type="protein sequence ID" value="QDU97288.1"/>
    <property type="molecule type" value="Genomic_DNA"/>
</dbReference>
<dbReference type="Proteomes" id="UP000317648">
    <property type="component" value="Chromosome"/>
</dbReference>
<reference evidence="1 2" key="1">
    <citation type="submission" date="2019-02" db="EMBL/GenBank/DDBJ databases">
        <title>Deep-cultivation of Planctomycetes and their phenomic and genomic characterization uncovers novel biology.</title>
        <authorList>
            <person name="Wiegand S."/>
            <person name="Jogler M."/>
            <person name="Boedeker C."/>
            <person name="Pinto D."/>
            <person name="Vollmers J."/>
            <person name="Rivas-Marin E."/>
            <person name="Kohn T."/>
            <person name="Peeters S.H."/>
            <person name="Heuer A."/>
            <person name="Rast P."/>
            <person name="Oberbeckmann S."/>
            <person name="Bunk B."/>
            <person name="Jeske O."/>
            <person name="Meyerdierks A."/>
            <person name="Storesund J.E."/>
            <person name="Kallscheuer N."/>
            <person name="Luecker S."/>
            <person name="Lage O.M."/>
            <person name="Pohl T."/>
            <person name="Merkel B.J."/>
            <person name="Hornburger P."/>
            <person name="Mueller R.-W."/>
            <person name="Bruemmer F."/>
            <person name="Labrenz M."/>
            <person name="Spormann A.M."/>
            <person name="Op den Camp H."/>
            <person name="Overmann J."/>
            <person name="Amann R."/>
            <person name="Jetten M.S.M."/>
            <person name="Mascher T."/>
            <person name="Medema M.H."/>
            <person name="Devos D.P."/>
            <person name="Kaster A.-K."/>
            <person name="Ovreas L."/>
            <person name="Rohde M."/>
            <person name="Galperin M.Y."/>
            <person name="Jogler C."/>
        </authorList>
    </citation>
    <scope>NUCLEOTIDE SEQUENCE [LARGE SCALE GENOMIC DNA]</scope>
    <source>
        <strain evidence="1 2">Pla85_3_4</strain>
    </source>
</reference>
<sequence length="88" mass="10184">MIEDDDAELRRLCEQLQQISRMELTELQEEALMKAAYALHFAFLDRRRGEIEEFYGMTDAELTNAQRQHLRSLGIDPDAPVEDDNAAD</sequence>
<proteinExistence type="predicted"/>
<organism evidence="1 2">
    <name type="scientific">Lignipirellula cremea</name>
    <dbReference type="NCBI Taxonomy" id="2528010"/>
    <lineage>
        <taxon>Bacteria</taxon>
        <taxon>Pseudomonadati</taxon>
        <taxon>Planctomycetota</taxon>
        <taxon>Planctomycetia</taxon>
        <taxon>Pirellulales</taxon>
        <taxon>Pirellulaceae</taxon>
        <taxon>Lignipirellula</taxon>
    </lineage>
</organism>
<dbReference type="AlphaFoldDB" id="A0A518DZL8"/>
<accession>A0A518DZL8</accession>
<gene>
    <name evidence="1" type="ORF">Pla8534_51340</name>
</gene>
<dbReference type="RefSeq" id="WP_145056075.1">
    <property type="nucleotide sequence ID" value="NZ_CP036433.1"/>
</dbReference>